<dbReference type="RefSeq" id="WP_161142355.1">
    <property type="nucleotide sequence ID" value="NZ_SPKJ01000114.1"/>
</dbReference>
<keyword evidence="7 8" id="KW-0501">Molybdenum cofactor biosynthesis</keyword>
<evidence type="ECO:0000256" key="4">
    <source>
        <dbReference type="ARBA" id="ARBA00022741"/>
    </source>
</evidence>
<dbReference type="NCBIfam" id="TIGR02665">
    <property type="entry name" value="molyb_mobA"/>
    <property type="match status" value="1"/>
</dbReference>
<dbReference type="Pfam" id="PF12804">
    <property type="entry name" value="NTP_transf_3"/>
    <property type="match status" value="1"/>
</dbReference>
<comment type="subunit">
    <text evidence="8">Monomer.</text>
</comment>
<evidence type="ECO:0000256" key="6">
    <source>
        <dbReference type="ARBA" id="ARBA00023134"/>
    </source>
</evidence>
<evidence type="ECO:0000259" key="9">
    <source>
        <dbReference type="Pfam" id="PF12804"/>
    </source>
</evidence>
<comment type="caution">
    <text evidence="10">The sequence shown here is derived from an EMBL/GenBank/DDBJ whole genome shotgun (WGS) entry which is preliminary data.</text>
</comment>
<gene>
    <name evidence="8 10" type="primary">mobA</name>
    <name evidence="10" type="ORF">E4O86_20155</name>
</gene>
<dbReference type="GO" id="GO:0046872">
    <property type="term" value="F:metal ion binding"/>
    <property type="evidence" value="ECO:0007669"/>
    <property type="project" value="UniProtKB-KW"/>
</dbReference>
<accession>A0A964T9X8</accession>
<evidence type="ECO:0000256" key="1">
    <source>
        <dbReference type="ARBA" id="ARBA00022490"/>
    </source>
</evidence>
<keyword evidence="6 8" id="KW-0342">GTP-binding</keyword>
<keyword evidence="5 8" id="KW-0460">Magnesium</keyword>
<comment type="catalytic activity">
    <reaction evidence="8">
        <text>Mo-molybdopterin + GTP + H(+) = Mo-molybdopterin guanine dinucleotide + diphosphate</text>
        <dbReference type="Rhea" id="RHEA:34243"/>
        <dbReference type="ChEBI" id="CHEBI:15378"/>
        <dbReference type="ChEBI" id="CHEBI:33019"/>
        <dbReference type="ChEBI" id="CHEBI:37565"/>
        <dbReference type="ChEBI" id="CHEBI:71302"/>
        <dbReference type="ChEBI" id="CHEBI:71310"/>
        <dbReference type="EC" id="2.7.7.77"/>
    </reaction>
</comment>
<reference evidence="10" key="1">
    <citation type="submission" date="2019-03" db="EMBL/GenBank/DDBJ databases">
        <title>Afifella sp. nov., isolated from activated sludge.</title>
        <authorList>
            <person name="Li Q."/>
            <person name="Liu Y."/>
        </authorList>
    </citation>
    <scope>NUCLEOTIDE SEQUENCE</scope>
    <source>
        <strain evidence="10">L72</strain>
    </source>
</reference>
<dbReference type="HAMAP" id="MF_00316">
    <property type="entry name" value="MobA"/>
    <property type="match status" value="1"/>
</dbReference>
<dbReference type="CDD" id="cd02503">
    <property type="entry name" value="MobA"/>
    <property type="match status" value="1"/>
</dbReference>
<feature type="binding site" evidence="8">
    <location>
        <position position="108"/>
    </location>
    <ligand>
        <name>Mg(2+)</name>
        <dbReference type="ChEBI" id="CHEBI:18420"/>
    </ligand>
</feature>
<dbReference type="GO" id="GO:0005525">
    <property type="term" value="F:GTP binding"/>
    <property type="evidence" value="ECO:0007669"/>
    <property type="project" value="UniProtKB-UniRule"/>
</dbReference>
<dbReference type="AlphaFoldDB" id="A0A964T9X8"/>
<dbReference type="PANTHER" id="PTHR19136">
    <property type="entry name" value="MOLYBDENUM COFACTOR GUANYLYLTRANSFERASE"/>
    <property type="match status" value="1"/>
</dbReference>
<comment type="similarity">
    <text evidence="8">Belongs to the MobA family.</text>
</comment>
<keyword evidence="10" id="KW-0548">Nucleotidyltransferase</keyword>
<comment type="domain">
    <text evidence="8">The N-terminal domain determines nucleotide recognition and specific binding, while the C-terminal domain determines the specific binding to the target protein.</text>
</comment>
<dbReference type="EMBL" id="SPKJ01000114">
    <property type="protein sequence ID" value="MYZ50022.1"/>
    <property type="molecule type" value="Genomic_DNA"/>
</dbReference>
<dbReference type="Gene3D" id="3.90.550.10">
    <property type="entry name" value="Spore Coat Polysaccharide Biosynthesis Protein SpsA, Chain A"/>
    <property type="match status" value="1"/>
</dbReference>
<comment type="subcellular location">
    <subcellularLocation>
        <location evidence="8">Cytoplasm</location>
    </subcellularLocation>
</comment>
<evidence type="ECO:0000313" key="10">
    <source>
        <dbReference type="EMBL" id="MYZ50022.1"/>
    </source>
</evidence>
<feature type="binding site" evidence="8">
    <location>
        <position position="27"/>
    </location>
    <ligand>
        <name>GTP</name>
        <dbReference type="ChEBI" id="CHEBI:37565"/>
    </ligand>
</feature>
<dbReference type="InterPro" id="IPR029044">
    <property type="entry name" value="Nucleotide-diphossugar_trans"/>
</dbReference>
<dbReference type="EC" id="2.7.7.77" evidence="8"/>
<keyword evidence="1 8" id="KW-0963">Cytoplasm</keyword>
<feature type="binding site" evidence="8">
    <location>
        <position position="55"/>
    </location>
    <ligand>
        <name>GTP</name>
        <dbReference type="ChEBI" id="CHEBI:37565"/>
    </ligand>
</feature>
<keyword evidence="2 8" id="KW-0808">Transferase</keyword>
<dbReference type="GO" id="GO:0005737">
    <property type="term" value="C:cytoplasm"/>
    <property type="evidence" value="ECO:0007669"/>
    <property type="project" value="UniProtKB-SubCell"/>
</dbReference>
<dbReference type="Proteomes" id="UP000773614">
    <property type="component" value="Unassembled WGS sequence"/>
</dbReference>
<comment type="function">
    <text evidence="8">Transfers a GMP moiety from GTP to Mo-molybdopterin (Mo-MPT) cofactor (Moco or molybdenum cofactor) to form Mo-molybdopterin guanine dinucleotide (Mo-MGD) cofactor.</text>
</comment>
<keyword evidence="3 8" id="KW-0479">Metal-binding</keyword>
<organism evidence="10 11">
    <name type="scientific">Propylenella binzhouense</name>
    <dbReference type="NCBI Taxonomy" id="2555902"/>
    <lineage>
        <taxon>Bacteria</taxon>
        <taxon>Pseudomonadati</taxon>
        <taxon>Pseudomonadota</taxon>
        <taxon>Alphaproteobacteria</taxon>
        <taxon>Hyphomicrobiales</taxon>
        <taxon>Propylenellaceae</taxon>
        <taxon>Propylenella</taxon>
    </lineage>
</organism>
<dbReference type="PANTHER" id="PTHR19136:SF81">
    <property type="entry name" value="MOLYBDENUM COFACTOR GUANYLYLTRANSFERASE"/>
    <property type="match status" value="1"/>
</dbReference>
<feature type="binding site" evidence="8">
    <location>
        <begin position="14"/>
        <end position="16"/>
    </location>
    <ligand>
        <name>GTP</name>
        <dbReference type="ChEBI" id="CHEBI:37565"/>
    </ligand>
</feature>
<evidence type="ECO:0000256" key="5">
    <source>
        <dbReference type="ARBA" id="ARBA00022842"/>
    </source>
</evidence>
<dbReference type="GO" id="GO:1902758">
    <property type="term" value="P:bis(molybdopterin guanine dinucleotide)molybdenum biosynthetic process"/>
    <property type="evidence" value="ECO:0007669"/>
    <property type="project" value="TreeGrafter"/>
</dbReference>
<evidence type="ECO:0000256" key="7">
    <source>
        <dbReference type="ARBA" id="ARBA00023150"/>
    </source>
</evidence>
<protein>
    <recommendedName>
        <fullName evidence="8">Molybdenum cofactor guanylyltransferase</fullName>
        <shortName evidence="8">MoCo guanylyltransferase</shortName>
        <ecNumber evidence="8">2.7.7.77</ecNumber>
    </recommendedName>
    <alternativeName>
        <fullName evidence="8">GTP:molybdopterin guanylyltransferase</fullName>
    </alternativeName>
    <alternativeName>
        <fullName evidence="8">Mo-MPT guanylyltransferase</fullName>
    </alternativeName>
    <alternativeName>
        <fullName evidence="8">Molybdopterin guanylyltransferase</fullName>
    </alternativeName>
    <alternativeName>
        <fullName evidence="8">Molybdopterin-guanine dinucleotide synthase</fullName>
        <shortName evidence="8">MGD synthase</shortName>
    </alternativeName>
</protein>
<keyword evidence="11" id="KW-1185">Reference proteome</keyword>
<feature type="binding site" evidence="8">
    <location>
        <position position="108"/>
    </location>
    <ligand>
        <name>GTP</name>
        <dbReference type="ChEBI" id="CHEBI:37565"/>
    </ligand>
</feature>
<keyword evidence="4 8" id="KW-0547">Nucleotide-binding</keyword>
<feature type="binding site" evidence="8">
    <location>
        <position position="73"/>
    </location>
    <ligand>
        <name>GTP</name>
        <dbReference type="ChEBI" id="CHEBI:37565"/>
    </ligand>
</feature>
<evidence type="ECO:0000256" key="2">
    <source>
        <dbReference type="ARBA" id="ARBA00022679"/>
    </source>
</evidence>
<sequence>MSGYGPASVPAVILAGGLARRMGGGDKPLVAVRGKPMLEHVIERLRPQVSAIAINANGDPARFASYGLPVVEDTVEGFAGPLAGVLAGMRWAERTLPEARFIVSVAGDTPFFPEDLVARLSEGCGRDENTIALAASPAGTHPVFGLWPIRLADELEAFLRTGESGKILAFTDRHVRINVPFDTMDVGGEEIDPFFNVNTPEEAEQADEIARNLQARDPA</sequence>
<dbReference type="SUPFAM" id="SSF53448">
    <property type="entry name" value="Nucleotide-diphospho-sugar transferases"/>
    <property type="match status" value="1"/>
</dbReference>
<name>A0A964T9X8_9HYPH</name>
<proteinExistence type="inferred from homology"/>
<evidence type="ECO:0000256" key="8">
    <source>
        <dbReference type="HAMAP-Rule" id="MF_00316"/>
    </source>
</evidence>
<evidence type="ECO:0000256" key="3">
    <source>
        <dbReference type="ARBA" id="ARBA00022723"/>
    </source>
</evidence>
<feature type="domain" description="MobA-like NTP transferase" evidence="9">
    <location>
        <begin position="11"/>
        <end position="169"/>
    </location>
</feature>
<evidence type="ECO:0000313" key="11">
    <source>
        <dbReference type="Proteomes" id="UP000773614"/>
    </source>
</evidence>
<dbReference type="InterPro" id="IPR013482">
    <property type="entry name" value="Molybde_CF_guanTrfase"/>
</dbReference>
<comment type="cofactor">
    <cofactor evidence="8">
        <name>Mg(2+)</name>
        <dbReference type="ChEBI" id="CHEBI:18420"/>
    </cofactor>
</comment>
<dbReference type="InterPro" id="IPR025877">
    <property type="entry name" value="MobA-like_NTP_Trfase"/>
</dbReference>
<dbReference type="GO" id="GO:0061603">
    <property type="term" value="F:molybdenum cofactor guanylyltransferase activity"/>
    <property type="evidence" value="ECO:0007669"/>
    <property type="project" value="UniProtKB-EC"/>
</dbReference>
<dbReference type="OrthoDB" id="9788394at2"/>